<dbReference type="GO" id="GO:0000160">
    <property type="term" value="P:phosphorelay signal transduction system"/>
    <property type="evidence" value="ECO:0007669"/>
    <property type="project" value="InterPro"/>
</dbReference>
<dbReference type="Gene3D" id="3.40.50.2300">
    <property type="match status" value="1"/>
</dbReference>
<proteinExistence type="predicted"/>
<dbReference type="NCBIfam" id="TIGR00277">
    <property type="entry name" value="HDIG"/>
    <property type="match status" value="1"/>
</dbReference>
<dbReference type="PIRSF" id="PIRSF036883">
    <property type="entry name" value="RR_HD-GYP_mod"/>
    <property type="match status" value="1"/>
</dbReference>
<dbReference type="InterPro" id="IPR003607">
    <property type="entry name" value="HD/PDEase_dom"/>
</dbReference>
<dbReference type="PANTHER" id="PTHR33525:SF3">
    <property type="entry name" value="RIBONUCLEASE Y"/>
    <property type="match status" value="1"/>
</dbReference>
<evidence type="ECO:0000256" key="1">
    <source>
        <dbReference type="PROSITE-ProRule" id="PRU00169"/>
    </source>
</evidence>
<dbReference type="InterPro" id="IPR011006">
    <property type="entry name" value="CheY-like_superfamily"/>
</dbReference>
<dbReference type="OrthoDB" id="5755654at2"/>
<evidence type="ECO:0000313" key="5">
    <source>
        <dbReference type="Proteomes" id="UP000295765"/>
    </source>
</evidence>
<feature type="domain" description="Response regulatory" evidence="2">
    <location>
        <begin position="5"/>
        <end position="120"/>
    </location>
</feature>
<keyword evidence="4" id="KW-0808">Transferase</keyword>
<sequence length="395" mass="42893">MDKRRILFVDDEPGVLAELEQTLAGMRERWDMEFITDPLRALARLDADPFDVVISDSRMPGMNGGQFLGEVMLRHPRAVRIILSRPMDRDDALEALNASHQFLAKPCSAETLKAAVARALALRKLLAGDTPLKSLISRLDSLPSMPALYTRMVQELQSPRSTADSVAAIVAQDPAMTAKILQLVNSAFFSLSRHVSDLPTAIVLLGLDTIRALVLSVQVFSQFDPQTLQTLSVDTLWQHSVRVGALAKRLAGSAGVDREMVNDALTAGLLHDVGKLILAANLPNIYVKVAPLAQAEGIPECEAERRLFGAAHGETGAYLLGLWGLPEPIVEAVAYHHHPQDRETRELSALAFVHAANALCSMTGTARLDHAYLDELGLGGRLDAWRELAAGDADV</sequence>
<dbReference type="SUPFAM" id="SSF109604">
    <property type="entry name" value="HD-domain/PDEase-like"/>
    <property type="match status" value="1"/>
</dbReference>
<dbReference type="InterPro" id="IPR052340">
    <property type="entry name" value="RNase_Y/CdgJ"/>
</dbReference>
<comment type="caution">
    <text evidence="4">The sequence shown here is derived from an EMBL/GenBank/DDBJ whole genome shotgun (WGS) entry which is preliminary data.</text>
</comment>
<dbReference type="PROSITE" id="PS51833">
    <property type="entry name" value="HDOD"/>
    <property type="match status" value="1"/>
</dbReference>
<protein>
    <submittedName>
        <fullName evidence="4">Putative nucleotidyltransferase with HDIG domain</fullName>
    </submittedName>
</protein>
<feature type="domain" description="HDOD" evidence="3">
    <location>
        <begin position="142"/>
        <end position="339"/>
    </location>
</feature>
<evidence type="ECO:0000259" key="2">
    <source>
        <dbReference type="PROSITE" id="PS50110"/>
    </source>
</evidence>
<dbReference type="SMART" id="SM00471">
    <property type="entry name" value="HDc"/>
    <property type="match status" value="1"/>
</dbReference>
<dbReference type="Gene3D" id="1.10.3210.10">
    <property type="entry name" value="Hypothetical protein af1432"/>
    <property type="match status" value="1"/>
</dbReference>
<keyword evidence="5" id="KW-1185">Reference proteome</keyword>
<dbReference type="PANTHER" id="PTHR33525">
    <property type="match status" value="1"/>
</dbReference>
<dbReference type="Pfam" id="PF00072">
    <property type="entry name" value="Response_reg"/>
    <property type="match status" value="1"/>
</dbReference>
<dbReference type="CDD" id="cd00077">
    <property type="entry name" value="HDc"/>
    <property type="match status" value="1"/>
</dbReference>
<dbReference type="Pfam" id="PF08668">
    <property type="entry name" value="HDOD"/>
    <property type="match status" value="1"/>
</dbReference>
<keyword evidence="1" id="KW-0597">Phosphoprotein</keyword>
<dbReference type="EMBL" id="SLWY01000019">
    <property type="protein sequence ID" value="TCO79564.1"/>
    <property type="molecule type" value="Genomic_DNA"/>
</dbReference>
<evidence type="ECO:0000259" key="3">
    <source>
        <dbReference type="PROSITE" id="PS51833"/>
    </source>
</evidence>
<dbReference type="GO" id="GO:0016740">
    <property type="term" value="F:transferase activity"/>
    <property type="evidence" value="ECO:0007669"/>
    <property type="project" value="UniProtKB-KW"/>
</dbReference>
<evidence type="ECO:0000313" key="4">
    <source>
        <dbReference type="EMBL" id="TCO79564.1"/>
    </source>
</evidence>
<gene>
    <name evidence="4" type="ORF">EV699_11920</name>
</gene>
<dbReference type="InterPro" id="IPR013976">
    <property type="entry name" value="HDOD"/>
</dbReference>
<dbReference type="InterPro" id="IPR006675">
    <property type="entry name" value="HDIG_dom"/>
</dbReference>
<dbReference type="PROSITE" id="PS50110">
    <property type="entry name" value="RESPONSE_REGULATORY"/>
    <property type="match status" value="1"/>
</dbReference>
<accession>A0A4R2KZK7</accession>
<dbReference type="SMART" id="SM00448">
    <property type="entry name" value="REC"/>
    <property type="match status" value="1"/>
</dbReference>
<dbReference type="Proteomes" id="UP000295765">
    <property type="component" value="Unassembled WGS sequence"/>
</dbReference>
<dbReference type="RefSeq" id="WP_132544633.1">
    <property type="nucleotide sequence ID" value="NZ_SLWY01000019.1"/>
</dbReference>
<dbReference type="InterPro" id="IPR014626">
    <property type="entry name" value="Sig_transdc_resp-reg_put"/>
</dbReference>
<organism evidence="4 5">
    <name type="scientific">Plasticicumulans lactativorans</name>
    <dbReference type="NCBI Taxonomy" id="1133106"/>
    <lineage>
        <taxon>Bacteria</taxon>
        <taxon>Pseudomonadati</taxon>
        <taxon>Pseudomonadota</taxon>
        <taxon>Gammaproteobacteria</taxon>
        <taxon>Candidatus Competibacteraceae</taxon>
        <taxon>Plasticicumulans</taxon>
    </lineage>
</organism>
<name>A0A4R2KZK7_9GAMM</name>
<dbReference type="SUPFAM" id="SSF52172">
    <property type="entry name" value="CheY-like"/>
    <property type="match status" value="1"/>
</dbReference>
<feature type="modified residue" description="4-aspartylphosphate" evidence="1">
    <location>
        <position position="56"/>
    </location>
</feature>
<dbReference type="AlphaFoldDB" id="A0A4R2KZK7"/>
<dbReference type="InterPro" id="IPR001789">
    <property type="entry name" value="Sig_transdc_resp-reg_receiver"/>
</dbReference>
<reference evidence="4 5" key="1">
    <citation type="submission" date="2019-03" db="EMBL/GenBank/DDBJ databases">
        <title>Genomic Encyclopedia of Type Strains, Phase IV (KMG-IV): sequencing the most valuable type-strain genomes for metagenomic binning, comparative biology and taxonomic classification.</title>
        <authorList>
            <person name="Goeker M."/>
        </authorList>
    </citation>
    <scope>NUCLEOTIDE SEQUENCE [LARGE SCALE GENOMIC DNA]</scope>
    <source>
        <strain evidence="4 5">DSM 25287</strain>
    </source>
</reference>